<dbReference type="InterPro" id="IPR036705">
    <property type="entry name" value="Ribosyl_crysJ1_sf"/>
</dbReference>
<sequence>MAIEKQLHRLCAAAGGQQETALSLLSRILGNLVDNPKESKFRRLNPNSEKLKNDLLRHEGALELLSAVGFKPTEDGHLEVPPGAPTAAEAALAAVKRGAGHGGYVAGAKHSSQPEAAAELAVLKALRCSPEGKEVLQLVERILDNVRRYPNNEKYRCINLAKSSGHKVVQALPLLKAAGFEEMSANGEDLLQLGRVHVDLLERVWAMVWWADRGHEMIKELPGPDSLGSRALGALLGMVVGDALGAPLGGQDPMAVTVQEVDKALEMCGGGLWGVAPGQVTGHSELLLCTAAALAEAGGGPATKLPMEDMALRYGKWGKSLPFRGDRSCLQVFARPMPAESMAERAREVNQKSMSCGAMVRCPALAVAAKTPEKAAQLANEDVQLSHANRTMAFACAAYSVALSQLINGKEDVEQWLKRSLDRIKSGISSKAAGGAVQPREGKDEDCWAPPGEELVACEQVLQWLRRAKSQEFLEVSDMAASSLLNHEVGNVEIPFCHAFRHLHSKSSFEDAMRNVLAGGGDSSSTAGIVGSLLGAAYGIEGIPERWLRAVLSCDQSHGQQRPPEYHPSALPELCAKLLR</sequence>
<dbReference type="Proteomes" id="UP001642464">
    <property type="component" value="Unassembled WGS sequence"/>
</dbReference>
<keyword evidence="3" id="KW-1185">Reference proteome</keyword>
<evidence type="ECO:0000313" key="3">
    <source>
        <dbReference type="Proteomes" id="UP001642464"/>
    </source>
</evidence>
<dbReference type="SMART" id="SM00580">
    <property type="entry name" value="PUG"/>
    <property type="match status" value="1"/>
</dbReference>
<evidence type="ECO:0000259" key="1">
    <source>
        <dbReference type="Pfam" id="PF09409"/>
    </source>
</evidence>
<proteinExistence type="predicted"/>
<dbReference type="EMBL" id="CAXAMM010004459">
    <property type="protein sequence ID" value="CAK9003685.1"/>
    <property type="molecule type" value="Genomic_DNA"/>
</dbReference>
<evidence type="ECO:0000313" key="2">
    <source>
        <dbReference type="EMBL" id="CAK9003685.1"/>
    </source>
</evidence>
<dbReference type="CDD" id="cd09212">
    <property type="entry name" value="PUB"/>
    <property type="match status" value="2"/>
</dbReference>
<dbReference type="InterPro" id="IPR005502">
    <property type="entry name" value="Ribosyl_crysJ1"/>
</dbReference>
<dbReference type="Gene3D" id="1.20.58.2190">
    <property type="match status" value="2"/>
</dbReference>
<dbReference type="InterPro" id="IPR036339">
    <property type="entry name" value="PUB-like_dom_sf"/>
</dbReference>
<dbReference type="Gene3D" id="1.10.4080.10">
    <property type="entry name" value="ADP-ribosylation/Crystallin J1"/>
    <property type="match status" value="1"/>
</dbReference>
<organism evidence="2 3">
    <name type="scientific">Durusdinium trenchii</name>
    <dbReference type="NCBI Taxonomy" id="1381693"/>
    <lineage>
        <taxon>Eukaryota</taxon>
        <taxon>Sar</taxon>
        <taxon>Alveolata</taxon>
        <taxon>Dinophyceae</taxon>
        <taxon>Suessiales</taxon>
        <taxon>Symbiodiniaceae</taxon>
        <taxon>Durusdinium</taxon>
    </lineage>
</organism>
<protein>
    <recommendedName>
        <fullName evidence="1">PUB domain-containing protein</fullName>
    </recommendedName>
</protein>
<dbReference type="PANTHER" id="PTHR16222:SF35">
    <property type="entry name" value="ADP-RIBOSYLGLYCOHYDROLASE"/>
    <property type="match status" value="1"/>
</dbReference>
<dbReference type="InterPro" id="IPR018997">
    <property type="entry name" value="PUB_domain"/>
</dbReference>
<dbReference type="Pfam" id="PF09409">
    <property type="entry name" value="PUB"/>
    <property type="match status" value="1"/>
</dbReference>
<dbReference type="SUPFAM" id="SSF143503">
    <property type="entry name" value="PUG domain-like"/>
    <property type="match status" value="2"/>
</dbReference>
<name>A0ABP0IQM7_9DINO</name>
<dbReference type="PANTHER" id="PTHR16222">
    <property type="entry name" value="ADP-RIBOSYLGLYCOHYDROLASE"/>
    <property type="match status" value="1"/>
</dbReference>
<reference evidence="2 3" key="1">
    <citation type="submission" date="2024-02" db="EMBL/GenBank/DDBJ databases">
        <authorList>
            <person name="Chen Y."/>
            <person name="Shah S."/>
            <person name="Dougan E. K."/>
            <person name="Thang M."/>
            <person name="Chan C."/>
        </authorList>
    </citation>
    <scope>NUCLEOTIDE SEQUENCE [LARGE SCALE GENOMIC DNA]</scope>
</reference>
<gene>
    <name evidence="2" type="ORF">SCF082_LOCUS7859</name>
</gene>
<accession>A0ABP0IQM7</accession>
<feature type="domain" description="PUB" evidence="1">
    <location>
        <begin position="19"/>
        <end position="82"/>
    </location>
</feature>
<dbReference type="InterPro" id="IPR050792">
    <property type="entry name" value="ADP-ribosylglycohydrolase"/>
</dbReference>
<dbReference type="SUPFAM" id="SSF101478">
    <property type="entry name" value="ADP-ribosylglycohydrolase"/>
    <property type="match status" value="1"/>
</dbReference>
<comment type="caution">
    <text evidence="2">The sequence shown here is derived from an EMBL/GenBank/DDBJ whole genome shotgun (WGS) entry which is preliminary data.</text>
</comment>
<dbReference type="Pfam" id="PF03747">
    <property type="entry name" value="ADP_ribosyl_GH"/>
    <property type="match status" value="1"/>
</dbReference>